<dbReference type="PANTHER" id="PTHR15000:SF1">
    <property type="entry name" value="ERYTHROID DIFFERENTIATION-RELATED FACTOR 1"/>
    <property type="match status" value="1"/>
</dbReference>
<dbReference type="EMBL" id="CAQQ02025468">
    <property type="status" value="NOT_ANNOTATED_CDS"/>
    <property type="molecule type" value="Genomic_DNA"/>
</dbReference>
<dbReference type="STRING" id="36166.T1GV09"/>
<dbReference type="Proteomes" id="UP000015102">
    <property type="component" value="Unassembled WGS sequence"/>
</dbReference>
<evidence type="ECO:0000259" key="1">
    <source>
        <dbReference type="Pfam" id="PF23788"/>
    </source>
</evidence>
<dbReference type="EMBL" id="CAQQ02025465">
    <property type="status" value="NOT_ANNOTATED_CDS"/>
    <property type="molecule type" value="Genomic_DNA"/>
</dbReference>
<accession>T1GV09</accession>
<dbReference type="EMBL" id="CAQQ02025467">
    <property type="status" value="NOT_ANNOTATED_CDS"/>
    <property type="molecule type" value="Genomic_DNA"/>
</dbReference>
<feature type="domain" description="EDRF1 N-terminal" evidence="1">
    <location>
        <begin position="62"/>
        <end position="144"/>
    </location>
</feature>
<dbReference type="AlphaFoldDB" id="T1GV09"/>
<dbReference type="HOGENOM" id="CLU_112189_0_0_1"/>
<dbReference type="EMBL" id="CAQQ02025463">
    <property type="status" value="NOT_ANNOTATED_CDS"/>
    <property type="molecule type" value="Genomic_DNA"/>
</dbReference>
<reference evidence="2" key="2">
    <citation type="submission" date="2015-06" db="UniProtKB">
        <authorList>
            <consortium name="EnsemblMetazoa"/>
        </authorList>
    </citation>
    <scope>IDENTIFICATION</scope>
</reference>
<sequence length="154" mass="17983">CPNIEPHENTSNDDVKSKAIQLYSHVQPVQFNKLRCNTNLNLPPSNWLTSSSPISYNLHQALYNSPGFASVISMMVHRVGNTLLIDEFDIQKYLLRKYDEDWKWLRKFIIDNIIKSIGDNERKFYSIKDKSREALQSKNLLSKRKMLKKNARAI</sequence>
<dbReference type="EnsemblMetazoa" id="MESCA007584-RA">
    <property type="protein sequence ID" value="MESCA007584-PA"/>
    <property type="gene ID" value="MESCA007584"/>
</dbReference>
<evidence type="ECO:0000313" key="3">
    <source>
        <dbReference type="Proteomes" id="UP000015102"/>
    </source>
</evidence>
<dbReference type="GO" id="GO:0045893">
    <property type="term" value="P:positive regulation of DNA-templated transcription"/>
    <property type="evidence" value="ECO:0007669"/>
    <property type="project" value="TreeGrafter"/>
</dbReference>
<reference evidence="3" key="1">
    <citation type="submission" date="2013-02" db="EMBL/GenBank/DDBJ databases">
        <authorList>
            <person name="Hughes D."/>
        </authorList>
    </citation>
    <scope>NUCLEOTIDE SEQUENCE</scope>
    <source>
        <strain>Durham</strain>
        <strain evidence="3">NC isolate 2 -- Noor lab</strain>
    </source>
</reference>
<dbReference type="PANTHER" id="PTHR15000">
    <property type="entry name" value="ERYTHROID DIFFERENTIATION-RELATED FACTOR 1"/>
    <property type="match status" value="1"/>
</dbReference>
<proteinExistence type="predicted"/>
<dbReference type="InterPro" id="IPR056582">
    <property type="entry name" value="EDRF1_N"/>
</dbReference>
<protein>
    <recommendedName>
        <fullName evidence="1">EDRF1 N-terminal domain-containing protein</fullName>
    </recommendedName>
</protein>
<dbReference type="Pfam" id="PF23788">
    <property type="entry name" value="EDRF1_N"/>
    <property type="match status" value="1"/>
</dbReference>
<organism evidence="2 3">
    <name type="scientific">Megaselia scalaris</name>
    <name type="common">Humpbacked fly</name>
    <name type="synonym">Phora scalaris</name>
    <dbReference type="NCBI Taxonomy" id="36166"/>
    <lineage>
        <taxon>Eukaryota</taxon>
        <taxon>Metazoa</taxon>
        <taxon>Ecdysozoa</taxon>
        <taxon>Arthropoda</taxon>
        <taxon>Hexapoda</taxon>
        <taxon>Insecta</taxon>
        <taxon>Pterygota</taxon>
        <taxon>Neoptera</taxon>
        <taxon>Endopterygota</taxon>
        <taxon>Diptera</taxon>
        <taxon>Brachycera</taxon>
        <taxon>Muscomorpha</taxon>
        <taxon>Platypezoidea</taxon>
        <taxon>Phoridae</taxon>
        <taxon>Megaseliini</taxon>
        <taxon>Megaselia</taxon>
    </lineage>
</organism>
<evidence type="ECO:0000313" key="2">
    <source>
        <dbReference type="EnsemblMetazoa" id="MESCA007584-PA"/>
    </source>
</evidence>
<name>T1GV09_MEGSC</name>
<dbReference type="EMBL" id="CAQQ02025466">
    <property type="status" value="NOT_ANNOTATED_CDS"/>
    <property type="molecule type" value="Genomic_DNA"/>
</dbReference>
<keyword evidence="3" id="KW-1185">Reference proteome</keyword>
<dbReference type="EMBL" id="CAQQ02025464">
    <property type="status" value="NOT_ANNOTATED_CDS"/>
    <property type="molecule type" value="Genomic_DNA"/>
</dbReference>